<evidence type="ECO:0000313" key="2">
    <source>
        <dbReference type="EMBL" id="MFC3490949.1"/>
    </source>
</evidence>
<protein>
    <recommendedName>
        <fullName evidence="4">ABC transporter permease</fullName>
    </recommendedName>
</protein>
<evidence type="ECO:0008006" key="4">
    <source>
        <dbReference type="Google" id="ProtNLM"/>
    </source>
</evidence>
<organism evidence="2 3">
    <name type="scientific">Glycomyces rhizosphaerae</name>
    <dbReference type="NCBI Taxonomy" id="2054422"/>
    <lineage>
        <taxon>Bacteria</taxon>
        <taxon>Bacillati</taxon>
        <taxon>Actinomycetota</taxon>
        <taxon>Actinomycetes</taxon>
        <taxon>Glycomycetales</taxon>
        <taxon>Glycomycetaceae</taxon>
        <taxon>Glycomyces</taxon>
    </lineage>
</organism>
<keyword evidence="1" id="KW-0472">Membrane</keyword>
<keyword evidence="3" id="KW-1185">Reference proteome</keyword>
<dbReference type="RefSeq" id="WP_387968966.1">
    <property type="nucleotide sequence ID" value="NZ_JBHRWO010000002.1"/>
</dbReference>
<feature type="transmembrane region" description="Helical" evidence="1">
    <location>
        <begin position="100"/>
        <end position="121"/>
    </location>
</feature>
<feature type="transmembrane region" description="Helical" evidence="1">
    <location>
        <begin position="185"/>
        <end position="202"/>
    </location>
</feature>
<dbReference type="Proteomes" id="UP001595712">
    <property type="component" value="Unassembled WGS sequence"/>
</dbReference>
<feature type="transmembrane region" description="Helical" evidence="1">
    <location>
        <begin position="20"/>
        <end position="44"/>
    </location>
</feature>
<sequence length="222" mass="24642">MDRSDPDRIQPIREPDHPRYYIGVMLLMLAVGLLPAIAVSWYAIETNSGMHQRISSAMVQIAAFVAGSFAVPVKHEAAERAVVGTVPRPSLRTQLRMAPWARSAATYVLATAAAAPVLVADTYGREIAFPTLVCVLLALHVAALAPSLRKPLVELPSLTFGAVVGIPMGLFVGGIYEREYWIDDPWFWVSALLIALTFLRMMREHVAAKARKWRQRRIERVQ</sequence>
<feature type="transmembrane region" description="Helical" evidence="1">
    <location>
        <begin position="127"/>
        <end position="145"/>
    </location>
</feature>
<keyword evidence="1" id="KW-1133">Transmembrane helix</keyword>
<reference evidence="3" key="1">
    <citation type="journal article" date="2019" name="Int. J. Syst. Evol. Microbiol.">
        <title>The Global Catalogue of Microorganisms (GCM) 10K type strain sequencing project: providing services to taxonomists for standard genome sequencing and annotation.</title>
        <authorList>
            <consortium name="The Broad Institute Genomics Platform"/>
            <consortium name="The Broad Institute Genome Sequencing Center for Infectious Disease"/>
            <person name="Wu L."/>
            <person name="Ma J."/>
        </authorList>
    </citation>
    <scope>NUCLEOTIDE SEQUENCE [LARGE SCALE GENOMIC DNA]</scope>
    <source>
        <strain evidence="3">CGMCC 4.7396</strain>
    </source>
</reference>
<accession>A0ABV7PTQ4</accession>
<dbReference type="EMBL" id="JBHRWO010000002">
    <property type="protein sequence ID" value="MFC3490949.1"/>
    <property type="molecule type" value="Genomic_DNA"/>
</dbReference>
<feature type="transmembrane region" description="Helical" evidence="1">
    <location>
        <begin position="152"/>
        <end position="173"/>
    </location>
</feature>
<evidence type="ECO:0000313" key="3">
    <source>
        <dbReference type="Proteomes" id="UP001595712"/>
    </source>
</evidence>
<name>A0ABV7PTQ4_9ACTN</name>
<keyword evidence="1" id="KW-0812">Transmembrane</keyword>
<evidence type="ECO:0000256" key="1">
    <source>
        <dbReference type="SAM" id="Phobius"/>
    </source>
</evidence>
<comment type="caution">
    <text evidence="2">The sequence shown here is derived from an EMBL/GenBank/DDBJ whole genome shotgun (WGS) entry which is preliminary data.</text>
</comment>
<gene>
    <name evidence="2" type="ORF">ACFO8M_00385</name>
</gene>
<proteinExistence type="predicted"/>